<organism evidence="2 3">
    <name type="scientific">Truncatella angustata</name>
    <dbReference type="NCBI Taxonomy" id="152316"/>
    <lineage>
        <taxon>Eukaryota</taxon>
        <taxon>Fungi</taxon>
        <taxon>Dikarya</taxon>
        <taxon>Ascomycota</taxon>
        <taxon>Pezizomycotina</taxon>
        <taxon>Sordariomycetes</taxon>
        <taxon>Xylariomycetidae</taxon>
        <taxon>Amphisphaeriales</taxon>
        <taxon>Sporocadaceae</taxon>
        <taxon>Truncatella</taxon>
    </lineage>
</organism>
<proteinExistence type="inferred from homology"/>
<name>A0A9P8UZS3_9PEZI</name>
<dbReference type="GO" id="GO:0019441">
    <property type="term" value="P:L-tryptophan catabolic process to kynurenine"/>
    <property type="evidence" value="ECO:0007669"/>
    <property type="project" value="InterPro"/>
</dbReference>
<dbReference type="Gene3D" id="3.50.30.50">
    <property type="entry name" value="Putative cyclase"/>
    <property type="match status" value="1"/>
</dbReference>
<dbReference type="GO" id="GO:0004061">
    <property type="term" value="F:arylformamidase activity"/>
    <property type="evidence" value="ECO:0007669"/>
    <property type="project" value="InterPro"/>
</dbReference>
<dbReference type="RefSeq" id="XP_045965294.1">
    <property type="nucleotide sequence ID" value="XM_046097190.1"/>
</dbReference>
<dbReference type="SUPFAM" id="SSF102198">
    <property type="entry name" value="Putative cyclase"/>
    <property type="match status" value="1"/>
</dbReference>
<reference evidence="2" key="1">
    <citation type="journal article" date="2021" name="Nat. Commun.">
        <title>Genetic determinants of endophytism in the Arabidopsis root mycobiome.</title>
        <authorList>
            <person name="Mesny F."/>
            <person name="Miyauchi S."/>
            <person name="Thiergart T."/>
            <person name="Pickel B."/>
            <person name="Atanasova L."/>
            <person name="Karlsson M."/>
            <person name="Huettel B."/>
            <person name="Barry K.W."/>
            <person name="Haridas S."/>
            <person name="Chen C."/>
            <person name="Bauer D."/>
            <person name="Andreopoulos W."/>
            <person name="Pangilinan J."/>
            <person name="LaButti K."/>
            <person name="Riley R."/>
            <person name="Lipzen A."/>
            <person name="Clum A."/>
            <person name="Drula E."/>
            <person name="Henrissat B."/>
            <person name="Kohler A."/>
            <person name="Grigoriev I.V."/>
            <person name="Martin F.M."/>
            <person name="Hacquard S."/>
        </authorList>
    </citation>
    <scope>NUCLEOTIDE SEQUENCE</scope>
    <source>
        <strain evidence="2">MPI-SDFR-AT-0073</strain>
    </source>
</reference>
<dbReference type="Pfam" id="PF04199">
    <property type="entry name" value="Cyclase"/>
    <property type="match status" value="1"/>
</dbReference>
<evidence type="ECO:0000313" key="3">
    <source>
        <dbReference type="Proteomes" id="UP000758603"/>
    </source>
</evidence>
<keyword evidence="3" id="KW-1185">Reference proteome</keyword>
<evidence type="ECO:0000313" key="2">
    <source>
        <dbReference type="EMBL" id="KAH6661163.1"/>
    </source>
</evidence>
<dbReference type="OrthoDB" id="5396at2759"/>
<comment type="caution">
    <text evidence="2">The sequence shown here is derived from an EMBL/GenBank/DDBJ whole genome shotgun (WGS) entry which is preliminary data.</text>
</comment>
<sequence>MDLKFDELPNPRRVWVGMPGSHEEGIGRLVLLTEENVREAASEEICLGRRVGLNWELTKMEQPSFGRKECEHSIVSILDGACFDDVYHFNPQQSSQWDGLRHFGQPSISKSPFCSGSQLEGRRDRVFYGGTTEDEILDRSNSRIGIHHWAREGITGRGVLIDYASWADKKHIKYSAFSQHSIKLSDVLAIASENNVVFKKGDILLIRSGFTREWDKMSPDAKKAYAASLLPKHAGLEASMEVLRWIWDAGFAAVAGDAVSFEVFPPLGQFTLHEYLIAGWGMPIGEMFDLERLAEVCKELGRSTFFFTSMPLNMPGGVSSPPNAQAIF</sequence>
<dbReference type="PANTHER" id="PTHR34861:SF8">
    <property type="entry name" value="CYCLASE"/>
    <property type="match status" value="1"/>
</dbReference>
<evidence type="ECO:0000256" key="1">
    <source>
        <dbReference type="ARBA" id="ARBA00007865"/>
    </source>
</evidence>
<comment type="similarity">
    <text evidence="1">Belongs to the Cyclase 1 superfamily.</text>
</comment>
<dbReference type="InterPro" id="IPR037175">
    <property type="entry name" value="KFase_sf"/>
</dbReference>
<dbReference type="PANTHER" id="PTHR34861">
    <property type="match status" value="1"/>
</dbReference>
<gene>
    <name evidence="2" type="ORF">BKA67DRAFT_508869</name>
</gene>
<dbReference type="InterPro" id="IPR007325">
    <property type="entry name" value="KFase/CYL"/>
</dbReference>
<evidence type="ECO:0008006" key="4">
    <source>
        <dbReference type="Google" id="ProtNLM"/>
    </source>
</evidence>
<dbReference type="EMBL" id="JAGPXC010000001">
    <property type="protein sequence ID" value="KAH6661163.1"/>
    <property type="molecule type" value="Genomic_DNA"/>
</dbReference>
<protein>
    <recommendedName>
        <fullName evidence="4">Cyclase</fullName>
    </recommendedName>
</protein>
<accession>A0A9P8UZS3</accession>
<dbReference type="AlphaFoldDB" id="A0A9P8UZS3"/>
<dbReference type="GeneID" id="70126082"/>
<dbReference type="Proteomes" id="UP000758603">
    <property type="component" value="Unassembled WGS sequence"/>
</dbReference>